<feature type="repeat" description="PPR" evidence="3">
    <location>
        <begin position="299"/>
        <end position="329"/>
    </location>
</feature>
<dbReference type="InterPro" id="IPR046960">
    <property type="entry name" value="PPR_At4g14850-like_plant"/>
</dbReference>
<comment type="similarity">
    <text evidence="1">Belongs to the PPR family. PCMP-H subfamily.</text>
</comment>
<feature type="repeat" description="PPR" evidence="3">
    <location>
        <begin position="431"/>
        <end position="465"/>
    </location>
</feature>
<dbReference type="InterPro" id="IPR002885">
    <property type="entry name" value="PPR_rpt"/>
</dbReference>
<dbReference type="Pfam" id="PF01535">
    <property type="entry name" value="PPR"/>
    <property type="match status" value="2"/>
</dbReference>
<feature type="repeat" description="PPR" evidence="3">
    <location>
        <begin position="97"/>
        <end position="131"/>
    </location>
</feature>
<dbReference type="GO" id="GO:0009451">
    <property type="term" value="P:RNA modification"/>
    <property type="evidence" value="ECO:0007669"/>
    <property type="project" value="InterPro"/>
</dbReference>
<dbReference type="FunFam" id="1.25.40.10:FF:000690">
    <property type="entry name" value="Pentatricopeptide repeat-containing protein"/>
    <property type="match status" value="1"/>
</dbReference>
<dbReference type="EMBL" id="GDJX01001224">
    <property type="protein sequence ID" value="JAT66712.1"/>
    <property type="molecule type" value="Transcribed_RNA"/>
</dbReference>
<dbReference type="InterPro" id="IPR046848">
    <property type="entry name" value="E_motif"/>
</dbReference>
<dbReference type="InterPro" id="IPR011990">
    <property type="entry name" value="TPR-like_helical_dom_sf"/>
</dbReference>
<evidence type="ECO:0000256" key="2">
    <source>
        <dbReference type="ARBA" id="ARBA00022737"/>
    </source>
</evidence>
<protein>
    <submittedName>
        <fullName evidence="4">Pentatricopeptide repeat-containing protein At2g22410, mitochondrial</fullName>
    </submittedName>
</protein>
<sequence>FYGMSRLDPPPVLPSTERLSSVPTAVELHSHHAGTLRSLLERCSSMRELRRLHAQVVTGGLLKDTLVLGKLLAFCAVSAAGDVCYARAVFDGVPEPNRFMWNSLIRGYSNSGRPREALSLHRRMLSTGLLPNEFSLPFVLKSCASELAFEDALLVHGLVVKLGFKAQVFVQNALIHSYTECGPVDMARKLFDEMPQRNVVSWNSMIGGYSRSGDCDAAFRLFEGMKRLGLEPDKFTFVSLLSLCSQTHTIKLGRLVHHHIHISGAGTDVILGNALLDMYAKCGDLRSAKIFFDHMPERDVITWTAMVGALANHGQIELSRSWFDQMPERNVVSWNSMISCYVQCGLCHEALDLYNQMEISNVEPDETTLTTVLSACSQLGDLITGKKIHSYISHRNTSPGITLFNSLIDMYARCGLVNTAMDLFSAMPKKDVVSWNVMIRALAMHGHAPKAIDLFTGMLSQGIHPDGFTFVGLLSACSHGGFLEAGRCFFEAMSDAYGVPLEIEHYACMVDLLGRGGELRAAVELIKSMPVKPDIVIWGALLAACRIHGDVRVFRQVLKQILVSESDSGGLYVLLSNAYGEVCKWEDVGKVRKLMEHRGVRKDRATSSVEIGSFLYEFMVDDKMNKISGDIYVTLDCLADHMMSTGFLSTASLRSNE</sequence>
<dbReference type="Gene3D" id="1.25.40.10">
    <property type="entry name" value="Tetratricopeptide repeat domain"/>
    <property type="match status" value="4"/>
</dbReference>
<dbReference type="Pfam" id="PF13041">
    <property type="entry name" value="PPR_2"/>
    <property type="match status" value="4"/>
</dbReference>
<dbReference type="AlphaFoldDB" id="A0A1D1ZIB8"/>
<feature type="repeat" description="PPR" evidence="3">
    <location>
        <begin position="198"/>
        <end position="232"/>
    </location>
</feature>
<dbReference type="FunFam" id="1.25.40.10:FF:000348">
    <property type="entry name" value="Pentatricopeptide repeat-containing protein chloroplastic"/>
    <property type="match status" value="1"/>
</dbReference>
<name>A0A1D1ZIB8_9ARAE</name>
<feature type="repeat" description="PPR" evidence="3">
    <location>
        <begin position="330"/>
        <end position="364"/>
    </location>
</feature>
<dbReference type="FunFam" id="1.25.40.10:FF:000470">
    <property type="entry name" value="Pentatricopeptide repeat-containing protein At5g66520"/>
    <property type="match status" value="1"/>
</dbReference>
<accession>A0A1D1ZIB8</accession>
<proteinExistence type="inferred from homology"/>
<dbReference type="PANTHER" id="PTHR47926">
    <property type="entry name" value="PENTATRICOPEPTIDE REPEAT-CONTAINING PROTEIN"/>
    <property type="match status" value="1"/>
</dbReference>
<dbReference type="PANTHER" id="PTHR47926:SF528">
    <property type="entry name" value="PENTATRICOPEPTIDE REPEAT-CONTAINING PROTEIN"/>
    <property type="match status" value="1"/>
</dbReference>
<dbReference type="PROSITE" id="PS51375">
    <property type="entry name" value="PPR"/>
    <property type="match status" value="6"/>
</dbReference>
<evidence type="ECO:0000256" key="3">
    <source>
        <dbReference type="PROSITE-ProRule" id="PRU00708"/>
    </source>
</evidence>
<evidence type="ECO:0000313" key="4">
    <source>
        <dbReference type="EMBL" id="JAT66712.1"/>
    </source>
</evidence>
<feature type="repeat" description="PPR" evidence="3">
    <location>
        <begin position="400"/>
        <end position="430"/>
    </location>
</feature>
<dbReference type="GO" id="GO:0003729">
    <property type="term" value="F:mRNA binding"/>
    <property type="evidence" value="ECO:0007669"/>
    <property type="project" value="UniProtKB-ARBA"/>
</dbReference>
<organism evidence="4">
    <name type="scientific">Anthurium amnicola</name>
    <dbReference type="NCBI Taxonomy" id="1678845"/>
    <lineage>
        <taxon>Eukaryota</taxon>
        <taxon>Viridiplantae</taxon>
        <taxon>Streptophyta</taxon>
        <taxon>Embryophyta</taxon>
        <taxon>Tracheophyta</taxon>
        <taxon>Spermatophyta</taxon>
        <taxon>Magnoliopsida</taxon>
        <taxon>Liliopsida</taxon>
        <taxon>Araceae</taxon>
        <taxon>Pothoideae</taxon>
        <taxon>Potheae</taxon>
        <taxon>Anthurium</taxon>
    </lineage>
</organism>
<gene>
    <name evidence="4" type="primary">PCMP-E28_2</name>
    <name evidence="4" type="ORF">g.80764</name>
</gene>
<dbReference type="Pfam" id="PF20431">
    <property type="entry name" value="E_motif"/>
    <property type="match status" value="1"/>
</dbReference>
<reference evidence="4" key="1">
    <citation type="submission" date="2015-07" db="EMBL/GenBank/DDBJ databases">
        <title>Transcriptome Assembly of Anthurium amnicola.</title>
        <authorList>
            <person name="Suzuki J."/>
        </authorList>
    </citation>
    <scope>NUCLEOTIDE SEQUENCE</scope>
</reference>
<dbReference type="NCBIfam" id="TIGR00756">
    <property type="entry name" value="PPR"/>
    <property type="match status" value="7"/>
</dbReference>
<evidence type="ECO:0000256" key="1">
    <source>
        <dbReference type="ARBA" id="ARBA00006643"/>
    </source>
</evidence>
<keyword evidence="2" id="KW-0677">Repeat</keyword>
<feature type="non-terminal residue" evidence="4">
    <location>
        <position position="1"/>
    </location>
</feature>